<dbReference type="GO" id="GO:0005737">
    <property type="term" value="C:cytoplasm"/>
    <property type="evidence" value="ECO:0007669"/>
    <property type="project" value="TreeGrafter"/>
</dbReference>
<dbReference type="PANTHER" id="PTHR42850">
    <property type="entry name" value="METALLOPHOSPHOESTERASE"/>
    <property type="match status" value="1"/>
</dbReference>
<dbReference type="GO" id="GO:0110154">
    <property type="term" value="P:RNA decapping"/>
    <property type="evidence" value="ECO:0007669"/>
    <property type="project" value="TreeGrafter"/>
</dbReference>
<dbReference type="RefSeq" id="WP_025310897.1">
    <property type="nucleotide sequence ID" value="NZ_CP004372.1"/>
</dbReference>
<evidence type="ECO:0000256" key="1">
    <source>
        <dbReference type="SAM" id="MobiDB-lite"/>
    </source>
</evidence>
<dbReference type="SUPFAM" id="SSF56300">
    <property type="entry name" value="Metallo-dependent phosphatases"/>
    <property type="match status" value="1"/>
</dbReference>
<evidence type="ECO:0000313" key="3">
    <source>
        <dbReference type="EMBL" id="AHM03004.1"/>
    </source>
</evidence>
<dbReference type="InterPro" id="IPR004843">
    <property type="entry name" value="Calcineurin-like_PHP"/>
</dbReference>
<keyword evidence="4" id="KW-1185">Reference proteome</keyword>
<dbReference type="InterPro" id="IPR050126">
    <property type="entry name" value="Ap4A_hydrolase"/>
</dbReference>
<dbReference type="PATRIC" id="fig|1294273.3.peg.554"/>
<gene>
    <name evidence="3" type="ORF">roselon_00564</name>
</gene>
<evidence type="ECO:0000313" key="4">
    <source>
        <dbReference type="Proteomes" id="UP000019593"/>
    </source>
</evidence>
<dbReference type="eggNOG" id="COG0639">
    <property type="taxonomic scope" value="Bacteria"/>
</dbReference>
<reference evidence="3 4" key="1">
    <citation type="submission" date="2013-03" db="EMBL/GenBank/DDBJ databases">
        <authorList>
            <person name="Fiebig A."/>
            <person name="Goeker M."/>
            <person name="Klenk H.-P.P."/>
        </authorList>
    </citation>
    <scope>NUCLEOTIDE SEQUENCE [LARGE SCALE GENOMIC DNA]</scope>
    <source>
        <strain evidence="4">DSM 19469</strain>
    </source>
</reference>
<dbReference type="STRING" id="1294273.roselon_00564"/>
<dbReference type="PANTHER" id="PTHR42850:SF4">
    <property type="entry name" value="ZINC-DEPENDENT ENDOPOLYPHOSPHATASE"/>
    <property type="match status" value="1"/>
</dbReference>
<feature type="domain" description="Calcineurin-like phosphoesterase" evidence="2">
    <location>
        <begin position="39"/>
        <end position="213"/>
    </location>
</feature>
<dbReference type="InterPro" id="IPR029052">
    <property type="entry name" value="Metallo-depent_PP-like"/>
</dbReference>
<dbReference type="CDD" id="cd00144">
    <property type="entry name" value="MPP_PPP_family"/>
    <property type="match status" value="1"/>
</dbReference>
<dbReference type="Pfam" id="PF00149">
    <property type="entry name" value="Metallophos"/>
    <property type="match status" value="1"/>
</dbReference>
<organism evidence="3 4">
    <name type="scientific">Roseicyclus elongatus DSM 19469</name>
    <dbReference type="NCBI Taxonomy" id="1294273"/>
    <lineage>
        <taxon>Bacteria</taxon>
        <taxon>Pseudomonadati</taxon>
        <taxon>Pseudomonadota</taxon>
        <taxon>Alphaproteobacteria</taxon>
        <taxon>Rhodobacterales</taxon>
        <taxon>Roseobacteraceae</taxon>
        <taxon>Roseicyclus</taxon>
    </lineage>
</organism>
<dbReference type="HOGENOM" id="CLU_023125_4_1_5"/>
<dbReference type="Proteomes" id="UP000019593">
    <property type="component" value="Chromosome"/>
</dbReference>
<proteinExistence type="predicted"/>
<dbReference type="Gene3D" id="3.60.21.10">
    <property type="match status" value="1"/>
</dbReference>
<name>W8RPD3_9RHOB</name>
<feature type="region of interest" description="Disordered" evidence="1">
    <location>
        <begin position="1"/>
        <end position="40"/>
    </location>
</feature>
<dbReference type="EMBL" id="CP004372">
    <property type="protein sequence ID" value="AHM03004.1"/>
    <property type="molecule type" value="Genomic_DNA"/>
</dbReference>
<dbReference type="OrthoDB" id="9807890at2"/>
<evidence type="ECO:0000259" key="2">
    <source>
        <dbReference type="Pfam" id="PF00149"/>
    </source>
</evidence>
<feature type="compositionally biased region" description="Basic and acidic residues" evidence="1">
    <location>
        <begin position="25"/>
        <end position="34"/>
    </location>
</feature>
<dbReference type="KEGG" id="red:roselon_00564"/>
<protein>
    <submittedName>
        <fullName evidence="3">Metallophosphoesterase</fullName>
    </submittedName>
</protein>
<dbReference type="GO" id="GO:0016791">
    <property type="term" value="F:phosphatase activity"/>
    <property type="evidence" value="ECO:0007669"/>
    <property type="project" value="TreeGrafter"/>
</dbReference>
<accession>W8RPD3</accession>
<dbReference type="GO" id="GO:0008803">
    <property type="term" value="F:bis(5'-nucleosyl)-tetraphosphatase (symmetrical) activity"/>
    <property type="evidence" value="ECO:0007669"/>
    <property type="project" value="TreeGrafter"/>
</dbReference>
<dbReference type="AlphaFoldDB" id="W8RPD3"/>
<sequence>MLRSVRSLLGRKDRPVPATEAPEATARRDADAPRPDSPTYVVGDIHGRADLLELMLELIDAHIGGTGARDPRLVFVGDYVDRGPDSAEVLLRLRELTRDLPRNVTCLMGNHDRMMLDFLKDPATRGPRWLRAGGTRTLASFGIDPTPLGSGTSPDTYRAVGRQLRDALPEGHEAWLSDLPLSWHSGNLWVVHAGADPAHPMQDQSARVLLWGHPEFESDPRGDGVWIVHGHVEAELPHARDGRIAVDTAAWSSGRLTACAIRPDGRHDFLQT</sequence>